<dbReference type="Pfam" id="PF21167">
    <property type="entry name" value="DUF6851"/>
    <property type="match status" value="1"/>
</dbReference>
<dbReference type="InterPro" id="IPR052559">
    <property type="entry name" value="V-haloperoxidase"/>
</dbReference>
<protein>
    <submittedName>
        <fullName evidence="3">Vanadium-dependent haloperoxidase</fullName>
    </submittedName>
</protein>
<dbReference type="SUPFAM" id="SSF48317">
    <property type="entry name" value="Acid phosphatase/Vanadium-dependent haloperoxidase"/>
    <property type="match status" value="1"/>
</dbReference>
<sequence>MAARSLSIVHTAMYDAWAAFDATALGTRYRGNLRRPATEHTAQNKSAAISFAAYAALLDQFPAQKALFDARMSALGLNPAQARHDAGTPEDIGTIAALSVVADCHHDGANQLGDLSPSGLPYADYTGYAPQNPAMLVLQPTPLAAIPAPGRWQPLTFRDASGVLVTPGFAAACWPRVAPFALRTANQYRPGPPAAVGSAEYAEQARYLLEVQLALTERQKAMTEYWAGGTTGELPASYWCQFAQFVSARDGHCDDEDVKLFFALANATFDAGIAAWDAKVHYDSERPITALRYLMNGEQIQGYGPAGPAEGLRIIDGAAWMPYQAASFPTPPFADHVSGHSTFSAASAEVLRRFTGSDAFNHAVTVKAGSMRYEPGLPSNDVTLHWSTFSDAADEAGISRIYGGIHFVNADSAGRSLGRQVGALAFDRARQYWTGVA</sequence>
<proteinExistence type="predicted"/>
<dbReference type="InterPro" id="IPR055161">
    <property type="entry name" value="NapH1-like_2nd"/>
</dbReference>
<dbReference type="PANTHER" id="PTHR34599:SF2">
    <property type="entry name" value="TRAF-TYPE DOMAIN-CONTAINING PROTEIN"/>
    <property type="match status" value="1"/>
</dbReference>
<dbReference type="CDD" id="cd03398">
    <property type="entry name" value="PAP2_haloperoxidase"/>
    <property type="match status" value="1"/>
</dbReference>
<name>A0ABS8IVG9_9BURK</name>
<comment type="caution">
    <text evidence="3">The sequence shown here is derived from an EMBL/GenBank/DDBJ whole genome shotgun (WGS) entry which is preliminary data.</text>
</comment>
<gene>
    <name evidence="3" type="ORF">LMJ30_12980</name>
</gene>
<reference evidence="3 4" key="1">
    <citation type="submission" date="2021-11" db="EMBL/GenBank/DDBJ databases">
        <authorList>
            <person name="Huq M.A."/>
        </authorList>
    </citation>
    <scope>NUCLEOTIDE SEQUENCE [LARGE SCALE GENOMIC DNA]</scope>
    <source>
        <strain evidence="3 4">MAHUQ-52</strain>
    </source>
</reference>
<dbReference type="InterPro" id="IPR036938">
    <property type="entry name" value="PAP2/HPO_sf"/>
</dbReference>
<feature type="domain" description="Vanadium-dependent haloperoxidase NapH1-like second helical-bundle" evidence="2">
    <location>
        <begin position="260"/>
        <end position="427"/>
    </location>
</feature>
<dbReference type="RefSeq" id="WP_229432757.1">
    <property type="nucleotide sequence ID" value="NZ_JAJHPV010000013.1"/>
</dbReference>
<evidence type="ECO:0000313" key="4">
    <source>
        <dbReference type="Proteomes" id="UP001198701"/>
    </source>
</evidence>
<evidence type="ECO:0000259" key="1">
    <source>
        <dbReference type="Pfam" id="PF21167"/>
    </source>
</evidence>
<organism evidence="3 4">
    <name type="scientific">Massilia agrisoli</name>
    <dbReference type="NCBI Taxonomy" id="2892444"/>
    <lineage>
        <taxon>Bacteria</taxon>
        <taxon>Pseudomonadati</taxon>
        <taxon>Pseudomonadota</taxon>
        <taxon>Betaproteobacteria</taxon>
        <taxon>Burkholderiales</taxon>
        <taxon>Oxalobacteraceae</taxon>
        <taxon>Telluria group</taxon>
        <taxon>Massilia</taxon>
    </lineage>
</organism>
<dbReference type="EMBL" id="JAJHPV010000013">
    <property type="protein sequence ID" value="MCC6071876.1"/>
    <property type="molecule type" value="Genomic_DNA"/>
</dbReference>
<dbReference type="Gene3D" id="1.10.606.20">
    <property type="match status" value="1"/>
</dbReference>
<keyword evidence="4" id="KW-1185">Reference proteome</keyword>
<feature type="domain" description="DUF6851" evidence="1">
    <location>
        <begin position="8"/>
        <end position="140"/>
    </location>
</feature>
<dbReference type="Pfam" id="PF22778">
    <property type="entry name" value="VCPO_2nd"/>
    <property type="match status" value="1"/>
</dbReference>
<dbReference type="PANTHER" id="PTHR34599">
    <property type="entry name" value="PEROXIDASE-RELATED"/>
    <property type="match status" value="1"/>
</dbReference>
<dbReference type="Proteomes" id="UP001198701">
    <property type="component" value="Unassembled WGS sequence"/>
</dbReference>
<evidence type="ECO:0000313" key="3">
    <source>
        <dbReference type="EMBL" id="MCC6071876.1"/>
    </source>
</evidence>
<dbReference type="InterPro" id="IPR049283">
    <property type="entry name" value="DUF6851"/>
</dbReference>
<accession>A0ABS8IVG9</accession>
<evidence type="ECO:0000259" key="2">
    <source>
        <dbReference type="Pfam" id="PF22778"/>
    </source>
</evidence>